<dbReference type="AlphaFoldDB" id="U6G682"/>
<keyword evidence="2" id="KW-1133">Transmembrane helix</keyword>
<feature type="region of interest" description="Disordered" evidence="1">
    <location>
        <begin position="453"/>
        <end position="531"/>
    </location>
</feature>
<evidence type="ECO:0000256" key="2">
    <source>
        <dbReference type="SAM" id="Phobius"/>
    </source>
</evidence>
<accession>U6G682</accession>
<feature type="transmembrane region" description="Helical" evidence="2">
    <location>
        <begin position="51"/>
        <end position="71"/>
    </location>
</feature>
<feature type="compositionally biased region" description="Low complexity" evidence="1">
    <location>
        <begin position="459"/>
        <end position="470"/>
    </location>
</feature>
<dbReference type="VEuPathDB" id="ToxoDB:EPH_0006120"/>
<feature type="compositionally biased region" description="Low complexity" evidence="1">
    <location>
        <begin position="582"/>
        <end position="596"/>
    </location>
</feature>
<feature type="compositionally biased region" description="Acidic residues" evidence="1">
    <location>
        <begin position="123"/>
        <end position="132"/>
    </location>
</feature>
<dbReference type="EMBL" id="HG691111">
    <property type="protein sequence ID" value="CDI75756.1"/>
    <property type="molecule type" value="Genomic_DNA"/>
</dbReference>
<feature type="compositionally biased region" description="Low complexity" evidence="1">
    <location>
        <begin position="505"/>
        <end position="520"/>
    </location>
</feature>
<keyword evidence="4" id="KW-1185">Reference proteome</keyword>
<evidence type="ECO:0000313" key="3">
    <source>
        <dbReference type="EMBL" id="CDI75756.1"/>
    </source>
</evidence>
<evidence type="ECO:0000256" key="1">
    <source>
        <dbReference type="SAM" id="MobiDB-lite"/>
    </source>
</evidence>
<feature type="region of interest" description="Disordered" evidence="1">
    <location>
        <begin position="814"/>
        <end position="849"/>
    </location>
</feature>
<evidence type="ECO:0000313" key="4">
    <source>
        <dbReference type="Proteomes" id="UP000018201"/>
    </source>
</evidence>
<proteinExistence type="predicted"/>
<sequence>MQAAIAAEPDAPPASLLSWGKGAWQVSPEEIGLPVPSASVSRRRNGGFRGLSFSVVGLAAVAVVAAAYLVLRCALYLTKASSSSSKGALRYLAEAEERTNEDPEEPCGAAAGNPPASAGAAKEEEEDEEAPVEEELLKRVNLYVNNLEQLIRKNEWVVNWLSRPLRSRCIAEFVCLSLVELSALLSLLEKGERTNISKQVERISNLFYSLRYSLGKMDVPHARSRHIKYLHALFRKVINVTQERTNISEQVEGISDLFYSLRYSLGKMYVPHARSRHIKYLHALFRKVINVTPATEALSQKERLLKIKHLVLVQEVALEHFRAAMRWLNACIRQSNKGKKGPKRAAQAVKGGARHPETTTTTEDDVSARLESVIVAIEETSHKRREQVFRDPGLSRWLREEHTKGSHYGIMSAPRIEKLTQMPLQTHRERLEDLQSTLLGSGKEPWEQIKLKDARGRQAAAPSSAAETPARGGNAPPSDSPGTAPLAHAPTRHRRQGPSNGADNAESVPASASSSTSTEAPIPPPPAADAAAAVTDAGAVAAAKGKIAVSNAPRHKGVPRTAMSSALTRVSLSGASEPPAVSAMSAAPQRAPASSALRGASPSVRTLGVRDMASVGVPSHSPQPPKSMLRPSHRSFRTAASPTVALRRPRAFSLAVPRVAAQALDASAASVGRVASAASLSALDASAASHPSAAASALPHGFEWAPGAQRPLLRAPLEPQRDAASNLHPSSASTGWELPLQTAWGDAWGDASSLRNTGIFDSGSSALLLATSASNPLLASFGRPAESRSSAETPEGEMPVDVYGSPLTFRVWGLEEGTPGRPEEEEAFGRSTGALLPSDAPRPTSPETIAAGFDQLKKLFSGASHQEPGSAP</sequence>
<reference evidence="3" key="1">
    <citation type="submission" date="2013-10" db="EMBL/GenBank/DDBJ databases">
        <title>Genomic analysis of the causative agents of coccidiosis in chickens.</title>
        <authorList>
            <person name="Reid A.J."/>
            <person name="Blake D."/>
            <person name="Billington K."/>
            <person name="Browne H."/>
            <person name="Dunn M."/>
            <person name="Hung S."/>
            <person name="Kawahara F."/>
            <person name="Miranda-Saavedra D."/>
            <person name="Mourier T."/>
            <person name="Nagra H."/>
            <person name="Otto T.D."/>
            <person name="Rawlings N."/>
            <person name="Sanchez A."/>
            <person name="Sanders M."/>
            <person name="Subramaniam C."/>
            <person name="Tay Y."/>
            <person name="Dear P."/>
            <person name="Doerig C."/>
            <person name="Gruber A."/>
            <person name="Parkinson J."/>
            <person name="Shirley M."/>
            <person name="Wan K.L."/>
            <person name="Berriman M."/>
            <person name="Tomley F."/>
            <person name="Pain A."/>
        </authorList>
    </citation>
    <scope>NUCLEOTIDE SEQUENCE [LARGE SCALE GENOMIC DNA]</scope>
    <source>
        <strain evidence="3">Houghton</strain>
    </source>
</reference>
<feature type="region of interest" description="Disordered" evidence="1">
    <location>
        <begin position="336"/>
        <end position="365"/>
    </location>
</feature>
<feature type="compositionally biased region" description="Low complexity" evidence="1">
    <location>
        <begin position="106"/>
        <end position="120"/>
    </location>
</feature>
<name>U6G682_9EIME</name>
<feature type="region of interest" description="Disordered" evidence="1">
    <location>
        <begin position="576"/>
        <end position="642"/>
    </location>
</feature>
<reference evidence="3" key="2">
    <citation type="submission" date="2013-10" db="EMBL/GenBank/DDBJ databases">
        <authorList>
            <person name="Aslett M."/>
        </authorList>
    </citation>
    <scope>NUCLEOTIDE SEQUENCE [LARGE SCALE GENOMIC DNA]</scope>
    <source>
        <strain evidence="3">Houghton</strain>
    </source>
</reference>
<keyword evidence="2" id="KW-0812">Transmembrane</keyword>
<protein>
    <submittedName>
        <fullName evidence="3">Uncharacterized protein</fullName>
    </submittedName>
</protein>
<gene>
    <name evidence="3" type="ORF">EPH_0006120</name>
</gene>
<feature type="region of interest" description="Disordered" evidence="1">
    <location>
        <begin position="779"/>
        <end position="802"/>
    </location>
</feature>
<keyword evidence="2" id="KW-0472">Membrane</keyword>
<dbReference type="Proteomes" id="UP000018201">
    <property type="component" value="Unassembled WGS sequence"/>
</dbReference>
<feature type="region of interest" description="Disordered" evidence="1">
    <location>
        <begin position="94"/>
        <end position="132"/>
    </location>
</feature>
<organism evidence="3 4">
    <name type="scientific">Eimeria praecox</name>
    <dbReference type="NCBI Taxonomy" id="51316"/>
    <lineage>
        <taxon>Eukaryota</taxon>
        <taxon>Sar</taxon>
        <taxon>Alveolata</taxon>
        <taxon>Apicomplexa</taxon>
        <taxon>Conoidasida</taxon>
        <taxon>Coccidia</taxon>
        <taxon>Eucoccidiorida</taxon>
        <taxon>Eimeriorina</taxon>
        <taxon>Eimeriidae</taxon>
        <taxon>Eimeria</taxon>
    </lineage>
</organism>